<keyword evidence="3" id="KW-1185">Reference proteome</keyword>
<dbReference type="RefSeq" id="WP_077452001.1">
    <property type="nucleotide sequence ID" value="NZ_FUGE01000245.1"/>
</dbReference>
<dbReference type="Proteomes" id="UP000188357">
    <property type="component" value="Unassembled WGS sequence"/>
</dbReference>
<sequence length="241" mass="26049">MSKSFSKSLSKAGMLSLLGGAALFAQAANAEPTGYNQISFNVESNQEVENDQVTATLYKQAQATTPKKLATELNTAMNQALSTAKGYPTVTATTGQQHTYPKYDDNGKIVGWTGTVSVDLKSNDFAKTSELVAKLQENLVVQNIQFGVSEKKQKQLEKELIKKASLQFKEQAQSLAEVWGMSGYQVVNVSINSSGGYQPRPMMMMRDAAAKSSVPVQEFEGGNTRLGVTASGTIELIPFMK</sequence>
<name>A0A1R4GYE9_9GAMM</name>
<dbReference type="InterPro" id="IPR052022">
    <property type="entry name" value="26kDa_periplasmic_antigen"/>
</dbReference>
<keyword evidence="1" id="KW-0732">Signal</keyword>
<evidence type="ECO:0000256" key="1">
    <source>
        <dbReference type="SAM" id="SignalP"/>
    </source>
</evidence>
<feature type="chain" id="PRO_5012413198" evidence="1">
    <location>
        <begin position="28"/>
        <end position="241"/>
    </location>
</feature>
<evidence type="ECO:0000313" key="2">
    <source>
        <dbReference type="EMBL" id="SJM73053.1"/>
    </source>
</evidence>
<dbReference type="PANTHER" id="PTHR34387:SF1">
    <property type="entry name" value="PERIPLASMIC IMMUNOGENIC PROTEIN"/>
    <property type="match status" value="1"/>
</dbReference>
<organism evidence="2 3">
    <name type="scientific">Psychrobacter piechaudii</name>
    <dbReference type="NCBI Taxonomy" id="1945521"/>
    <lineage>
        <taxon>Bacteria</taxon>
        <taxon>Pseudomonadati</taxon>
        <taxon>Pseudomonadota</taxon>
        <taxon>Gammaproteobacteria</taxon>
        <taxon>Moraxellales</taxon>
        <taxon>Moraxellaceae</taxon>
        <taxon>Psychrobacter</taxon>
    </lineage>
</organism>
<dbReference type="GO" id="GO:0006974">
    <property type="term" value="P:DNA damage response"/>
    <property type="evidence" value="ECO:0007669"/>
    <property type="project" value="TreeGrafter"/>
</dbReference>
<evidence type="ECO:0000313" key="3">
    <source>
        <dbReference type="Proteomes" id="UP000188357"/>
    </source>
</evidence>
<dbReference type="EMBL" id="FUGE01000245">
    <property type="protein sequence ID" value="SJM73053.1"/>
    <property type="molecule type" value="Genomic_DNA"/>
</dbReference>
<dbReference type="InterPro" id="IPR007497">
    <property type="entry name" value="SIMPL/DUF541"/>
</dbReference>
<dbReference type="Gene3D" id="3.30.70.2970">
    <property type="entry name" value="Protein of unknown function (DUF541), domain 2"/>
    <property type="match status" value="1"/>
</dbReference>
<feature type="signal peptide" evidence="1">
    <location>
        <begin position="1"/>
        <end position="27"/>
    </location>
</feature>
<reference evidence="2 3" key="1">
    <citation type="submission" date="2017-02" db="EMBL/GenBank/DDBJ databases">
        <authorList>
            <person name="Peterson S.W."/>
        </authorList>
    </citation>
    <scope>NUCLEOTIDE SEQUENCE [LARGE SCALE GENOMIC DNA]</scope>
    <source>
        <strain evidence="2">Psychrobacter_piechaudii</strain>
    </source>
</reference>
<dbReference type="AlphaFoldDB" id="A0A1R4GYE9"/>
<proteinExistence type="predicted"/>
<dbReference type="STRING" id="1945521.A1232T_02255"/>
<gene>
    <name evidence="2" type="ORF">A1232T_02255</name>
</gene>
<dbReference type="PANTHER" id="PTHR34387">
    <property type="entry name" value="SLR1258 PROTEIN"/>
    <property type="match status" value="1"/>
</dbReference>
<accession>A0A1R4GYE9</accession>
<dbReference type="OrthoDB" id="7062395at2"/>
<dbReference type="Pfam" id="PF04402">
    <property type="entry name" value="SIMPL"/>
    <property type="match status" value="1"/>
</dbReference>
<dbReference type="Gene3D" id="3.30.110.170">
    <property type="entry name" value="Protein of unknown function (DUF541), domain 1"/>
    <property type="match status" value="1"/>
</dbReference>
<protein>
    <submittedName>
        <fullName evidence="2">Oxidative stress defense protein</fullName>
    </submittedName>
</protein>